<evidence type="ECO:0000256" key="1">
    <source>
        <dbReference type="ARBA" id="ARBA00004141"/>
    </source>
</evidence>
<evidence type="ECO:0000256" key="2">
    <source>
        <dbReference type="ARBA" id="ARBA00022692"/>
    </source>
</evidence>
<evidence type="ECO:0000256" key="4">
    <source>
        <dbReference type="ARBA" id="ARBA00023136"/>
    </source>
</evidence>
<dbReference type="EMBL" id="KZ993189">
    <property type="protein sequence ID" value="RKP05276.1"/>
    <property type="molecule type" value="Genomic_DNA"/>
</dbReference>
<name>A0A4P9XI16_9FUNG</name>
<evidence type="ECO:0000256" key="3">
    <source>
        <dbReference type="ARBA" id="ARBA00022989"/>
    </source>
</evidence>
<evidence type="ECO:0000256" key="6">
    <source>
        <dbReference type="SAM" id="Phobius"/>
    </source>
</evidence>
<dbReference type="GO" id="GO:0016020">
    <property type="term" value="C:membrane"/>
    <property type="evidence" value="ECO:0007669"/>
    <property type="project" value="UniProtKB-SubCell"/>
</dbReference>
<organism evidence="7 8">
    <name type="scientific">Thamnocephalis sphaerospora</name>
    <dbReference type="NCBI Taxonomy" id="78915"/>
    <lineage>
        <taxon>Eukaryota</taxon>
        <taxon>Fungi</taxon>
        <taxon>Fungi incertae sedis</taxon>
        <taxon>Zoopagomycota</taxon>
        <taxon>Zoopagomycotina</taxon>
        <taxon>Zoopagomycetes</taxon>
        <taxon>Zoopagales</taxon>
        <taxon>Sigmoideomycetaceae</taxon>
        <taxon>Thamnocephalis</taxon>
    </lineage>
</organism>
<feature type="transmembrane region" description="Helical" evidence="6">
    <location>
        <begin position="60"/>
        <end position="82"/>
    </location>
</feature>
<dbReference type="InterPro" id="IPR018499">
    <property type="entry name" value="Tetraspanin/Peripherin"/>
</dbReference>
<evidence type="ECO:0000256" key="5">
    <source>
        <dbReference type="SAM" id="MobiDB-lite"/>
    </source>
</evidence>
<feature type="region of interest" description="Disordered" evidence="5">
    <location>
        <begin position="243"/>
        <end position="267"/>
    </location>
</feature>
<dbReference type="Pfam" id="PF00335">
    <property type="entry name" value="Tetraspanin"/>
    <property type="match status" value="1"/>
</dbReference>
<evidence type="ECO:0000313" key="8">
    <source>
        <dbReference type="Proteomes" id="UP000271241"/>
    </source>
</evidence>
<feature type="transmembrane region" description="Helical" evidence="6">
    <location>
        <begin position="33"/>
        <end position="54"/>
    </location>
</feature>
<keyword evidence="4 6" id="KW-0472">Membrane</keyword>
<gene>
    <name evidence="7" type="ORF">THASP1DRAFT_32885</name>
</gene>
<reference evidence="8" key="1">
    <citation type="journal article" date="2018" name="Nat. Microbiol.">
        <title>Leveraging single-cell genomics to expand the fungal tree of life.</title>
        <authorList>
            <person name="Ahrendt S.R."/>
            <person name="Quandt C.A."/>
            <person name="Ciobanu D."/>
            <person name="Clum A."/>
            <person name="Salamov A."/>
            <person name="Andreopoulos B."/>
            <person name="Cheng J.F."/>
            <person name="Woyke T."/>
            <person name="Pelin A."/>
            <person name="Henrissat B."/>
            <person name="Reynolds N.K."/>
            <person name="Benny G.L."/>
            <person name="Smith M.E."/>
            <person name="James T.Y."/>
            <person name="Grigoriev I.V."/>
        </authorList>
    </citation>
    <scope>NUCLEOTIDE SEQUENCE [LARGE SCALE GENOMIC DNA]</scope>
    <source>
        <strain evidence="8">RSA 1356</strain>
    </source>
</reference>
<evidence type="ECO:0000313" key="7">
    <source>
        <dbReference type="EMBL" id="RKP05276.1"/>
    </source>
</evidence>
<dbReference type="AlphaFoldDB" id="A0A4P9XI16"/>
<keyword evidence="2 6" id="KW-0812">Transmembrane</keyword>
<proteinExistence type="predicted"/>
<protein>
    <submittedName>
        <fullName evidence="7">Tetraspanin family-domain-containing protein</fullName>
    </submittedName>
</protein>
<keyword evidence="3 6" id="KW-1133">Transmembrane helix</keyword>
<dbReference type="Proteomes" id="UP000271241">
    <property type="component" value="Unassembled WGS sequence"/>
</dbReference>
<accession>A0A4P9XI16</accession>
<feature type="transmembrane region" description="Helical" evidence="6">
    <location>
        <begin position="190"/>
        <end position="211"/>
    </location>
</feature>
<comment type="subcellular location">
    <subcellularLocation>
        <location evidence="1">Membrane</location>
        <topology evidence="1">Multi-pass membrane protein</topology>
    </subcellularLocation>
</comment>
<keyword evidence="8" id="KW-1185">Reference proteome</keyword>
<feature type="transmembrane region" description="Helical" evidence="6">
    <location>
        <begin position="94"/>
        <end position="115"/>
    </location>
</feature>
<dbReference type="OrthoDB" id="71600at2759"/>
<sequence>MSRSPESQRLLEREPAREDKCAKVWGTLDRMTLLLGMSLLLIGATIVGSLSDIAEVAPRGLAVATVGAGGVLLGVGVLGCYHTDARERSGCWRWYALAHIVIFSVLVGIGIQSFVYGSDMNGMLDEAWTREYAIHPELLELLEKRLVCCGYAKLNDRAVPGECSVVFGGHRPCRPPVLEIWKESLDALKVLTLSVVAIETAGFVFALVWAVRLRRRRALQTPNVSSASSSTVAPDGATAHGVSHYAATGASPSSISKKPATEPDDLV</sequence>